<dbReference type="RefSeq" id="WP_058888685.1">
    <property type="nucleotide sequence ID" value="NZ_LQBM01000003.1"/>
</dbReference>
<evidence type="ECO:0000313" key="1">
    <source>
        <dbReference type="EMBL" id="KUG59003.1"/>
    </source>
</evidence>
<protein>
    <submittedName>
        <fullName evidence="1">Uncharacterized protein</fullName>
    </submittedName>
</protein>
<accession>A0A0W8IGP6</accession>
<name>A0A0W8IGP6_9MICC</name>
<evidence type="ECO:0000313" key="2">
    <source>
        <dbReference type="Proteomes" id="UP000054023"/>
    </source>
</evidence>
<keyword evidence="2" id="KW-1185">Reference proteome</keyword>
<gene>
    <name evidence="1" type="ORF">AVL63_02980</name>
</gene>
<organism evidence="1 2">
    <name type="scientific">Nesterenkonia jeotgali</name>
    <dbReference type="NCBI Taxonomy" id="317018"/>
    <lineage>
        <taxon>Bacteria</taxon>
        <taxon>Bacillati</taxon>
        <taxon>Actinomycetota</taxon>
        <taxon>Actinomycetes</taxon>
        <taxon>Micrococcales</taxon>
        <taxon>Micrococcaceae</taxon>
        <taxon>Nesterenkonia</taxon>
    </lineage>
</organism>
<reference evidence="2" key="1">
    <citation type="submission" date="2015-12" db="EMBL/GenBank/DDBJ databases">
        <authorList>
            <person name="Nair G.R."/>
            <person name="Kaur G."/>
            <person name="Mayilraj S."/>
        </authorList>
    </citation>
    <scope>NUCLEOTIDE SEQUENCE [LARGE SCALE GENOMIC DNA]</scope>
    <source>
        <strain evidence="2">CD08_7</strain>
    </source>
</reference>
<dbReference type="AlphaFoldDB" id="A0A0W8IGP6"/>
<sequence>METFDRVTIEGVHYYAAKVDDYTETHPHIDPLTAYPSDRKGVIVLRGVIYRSDEGWLREATDETFPASVDWVRHVDVDLPRA</sequence>
<proteinExistence type="predicted"/>
<comment type="caution">
    <text evidence="1">The sequence shown here is derived from an EMBL/GenBank/DDBJ whole genome shotgun (WGS) entry which is preliminary data.</text>
</comment>
<dbReference type="EMBL" id="LQBM01000003">
    <property type="protein sequence ID" value="KUG59003.1"/>
    <property type="molecule type" value="Genomic_DNA"/>
</dbReference>
<dbReference type="Proteomes" id="UP000054023">
    <property type="component" value="Unassembled WGS sequence"/>
</dbReference>